<protein>
    <submittedName>
        <fullName evidence="1">Uncharacterized protein</fullName>
    </submittedName>
</protein>
<evidence type="ECO:0000313" key="1">
    <source>
        <dbReference type="EMBL" id="KAI3359263.1"/>
    </source>
</evidence>
<dbReference type="Proteomes" id="UP000831701">
    <property type="component" value="Chromosome 17"/>
</dbReference>
<organism evidence="1 2">
    <name type="scientific">Scortum barcoo</name>
    <name type="common">barcoo grunter</name>
    <dbReference type="NCBI Taxonomy" id="214431"/>
    <lineage>
        <taxon>Eukaryota</taxon>
        <taxon>Metazoa</taxon>
        <taxon>Chordata</taxon>
        <taxon>Craniata</taxon>
        <taxon>Vertebrata</taxon>
        <taxon>Euteleostomi</taxon>
        <taxon>Actinopterygii</taxon>
        <taxon>Neopterygii</taxon>
        <taxon>Teleostei</taxon>
        <taxon>Neoteleostei</taxon>
        <taxon>Acanthomorphata</taxon>
        <taxon>Eupercaria</taxon>
        <taxon>Centrarchiformes</taxon>
        <taxon>Terapontoidei</taxon>
        <taxon>Terapontidae</taxon>
        <taxon>Scortum</taxon>
    </lineage>
</organism>
<accession>A0ACB8VVN9</accession>
<dbReference type="EMBL" id="CM041547">
    <property type="protein sequence ID" value="KAI3359263.1"/>
    <property type="molecule type" value="Genomic_DNA"/>
</dbReference>
<sequence length="121" mass="13416">MNRTGDKGQAWQSPTPTGNIGIFSECPSQSASGHMVVGILQIYKTHVDWLGKLPCPFQHPAKGKELVHCSMTRTKTTLFLLNPRFDYWSDSSLQYPGVDLPMEAEECDPPIVGTHLWSPSS</sequence>
<proteinExistence type="predicted"/>
<name>A0ACB8VVN9_9TELE</name>
<evidence type="ECO:0000313" key="2">
    <source>
        <dbReference type="Proteomes" id="UP000831701"/>
    </source>
</evidence>
<comment type="caution">
    <text evidence="1">The sequence shown here is derived from an EMBL/GenBank/DDBJ whole genome shotgun (WGS) entry which is preliminary data.</text>
</comment>
<reference evidence="1" key="1">
    <citation type="submission" date="2022-04" db="EMBL/GenBank/DDBJ databases">
        <title>Jade perch genome.</title>
        <authorList>
            <person name="Chao B."/>
        </authorList>
    </citation>
    <scope>NUCLEOTIDE SEQUENCE</scope>
    <source>
        <strain evidence="1">CB-2022</strain>
    </source>
</reference>
<gene>
    <name evidence="1" type="ORF">L3Q82_002781</name>
</gene>
<keyword evidence="2" id="KW-1185">Reference proteome</keyword>